<reference evidence="2" key="1">
    <citation type="journal article" date="2023" name="Mol. Phylogenet. Evol.">
        <title>Genome-scale phylogeny and comparative genomics of the fungal order Sordariales.</title>
        <authorList>
            <person name="Hensen N."/>
            <person name="Bonometti L."/>
            <person name="Westerberg I."/>
            <person name="Brannstrom I.O."/>
            <person name="Guillou S."/>
            <person name="Cros-Aarteil S."/>
            <person name="Calhoun S."/>
            <person name="Haridas S."/>
            <person name="Kuo A."/>
            <person name="Mondo S."/>
            <person name="Pangilinan J."/>
            <person name="Riley R."/>
            <person name="LaButti K."/>
            <person name="Andreopoulos B."/>
            <person name="Lipzen A."/>
            <person name="Chen C."/>
            <person name="Yan M."/>
            <person name="Daum C."/>
            <person name="Ng V."/>
            <person name="Clum A."/>
            <person name="Steindorff A."/>
            <person name="Ohm R.A."/>
            <person name="Martin F."/>
            <person name="Silar P."/>
            <person name="Natvig D.O."/>
            <person name="Lalanne C."/>
            <person name="Gautier V."/>
            <person name="Ament-Velasquez S.L."/>
            <person name="Kruys A."/>
            <person name="Hutchinson M.I."/>
            <person name="Powell A.J."/>
            <person name="Barry K."/>
            <person name="Miller A.N."/>
            <person name="Grigoriev I.V."/>
            <person name="Debuchy R."/>
            <person name="Gladieux P."/>
            <person name="Hiltunen Thoren M."/>
            <person name="Johannesson H."/>
        </authorList>
    </citation>
    <scope>NUCLEOTIDE SEQUENCE</scope>
    <source>
        <strain evidence="2">SMH4131-1</strain>
    </source>
</reference>
<feature type="compositionally biased region" description="Polar residues" evidence="1">
    <location>
        <begin position="176"/>
        <end position="185"/>
    </location>
</feature>
<feature type="compositionally biased region" description="Low complexity" evidence="1">
    <location>
        <begin position="42"/>
        <end position="57"/>
    </location>
</feature>
<evidence type="ECO:0000313" key="2">
    <source>
        <dbReference type="EMBL" id="KAK3333426.1"/>
    </source>
</evidence>
<feature type="compositionally biased region" description="Low complexity" evidence="1">
    <location>
        <begin position="162"/>
        <end position="175"/>
    </location>
</feature>
<feature type="region of interest" description="Disordered" evidence="1">
    <location>
        <begin position="360"/>
        <end position="580"/>
    </location>
</feature>
<feature type="compositionally biased region" description="Low complexity" evidence="1">
    <location>
        <begin position="541"/>
        <end position="554"/>
    </location>
</feature>
<reference evidence="2" key="2">
    <citation type="submission" date="2023-06" db="EMBL/GenBank/DDBJ databases">
        <authorList>
            <consortium name="Lawrence Berkeley National Laboratory"/>
            <person name="Haridas S."/>
            <person name="Hensen N."/>
            <person name="Bonometti L."/>
            <person name="Westerberg I."/>
            <person name="Brannstrom I.O."/>
            <person name="Guillou S."/>
            <person name="Cros-Aarteil S."/>
            <person name="Calhoun S."/>
            <person name="Kuo A."/>
            <person name="Mondo S."/>
            <person name="Pangilinan J."/>
            <person name="Riley R."/>
            <person name="Labutti K."/>
            <person name="Andreopoulos B."/>
            <person name="Lipzen A."/>
            <person name="Chen C."/>
            <person name="Yanf M."/>
            <person name="Daum C."/>
            <person name="Ng V."/>
            <person name="Clum A."/>
            <person name="Steindorff A."/>
            <person name="Ohm R."/>
            <person name="Martin F."/>
            <person name="Silar P."/>
            <person name="Natvig D."/>
            <person name="Lalanne C."/>
            <person name="Gautier V."/>
            <person name="Ament-Velasquez S.L."/>
            <person name="Kruys A."/>
            <person name="Hutchinson M.I."/>
            <person name="Powell A.J."/>
            <person name="Barry K."/>
            <person name="Miller A.N."/>
            <person name="Grigoriev I.V."/>
            <person name="Debuchy R."/>
            <person name="Gladieux P."/>
            <person name="Thoren M.H."/>
            <person name="Johannesson H."/>
        </authorList>
    </citation>
    <scope>NUCLEOTIDE SEQUENCE</scope>
    <source>
        <strain evidence="2">SMH4131-1</strain>
    </source>
</reference>
<feature type="compositionally biased region" description="Pro residues" evidence="1">
    <location>
        <begin position="9"/>
        <end position="23"/>
    </location>
</feature>
<feature type="region of interest" description="Disordered" evidence="1">
    <location>
        <begin position="212"/>
        <end position="347"/>
    </location>
</feature>
<feature type="compositionally biased region" description="Polar residues" evidence="1">
    <location>
        <begin position="505"/>
        <end position="525"/>
    </location>
</feature>
<feature type="compositionally biased region" description="Gly residues" evidence="1">
    <location>
        <begin position="472"/>
        <end position="484"/>
    </location>
</feature>
<dbReference type="Proteomes" id="UP001286456">
    <property type="component" value="Unassembled WGS sequence"/>
</dbReference>
<comment type="caution">
    <text evidence="2">The sequence shown here is derived from an EMBL/GenBank/DDBJ whole genome shotgun (WGS) entry which is preliminary data.</text>
</comment>
<feature type="compositionally biased region" description="Polar residues" evidence="1">
    <location>
        <begin position="59"/>
        <end position="78"/>
    </location>
</feature>
<feature type="compositionally biased region" description="Low complexity" evidence="1">
    <location>
        <begin position="412"/>
        <end position="443"/>
    </location>
</feature>
<feature type="compositionally biased region" description="Low complexity" evidence="1">
    <location>
        <begin position="239"/>
        <end position="248"/>
    </location>
</feature>
<keyword evidence="3" id="KW-1185">Reference proteome</keyword>
<dbReference type="AlphaFoldDB" id="A0AAE0IZJ8"/>
<accession>A0AAE0IZJ8</accession>
<proteinExistence type="predicted"/>
<protein>
    <submittedName>
        <fullName evidence="2">Uncharacterized protein</fullName>
    </submittedName>
</protein>
<gene>
    <name evidence="2" type="ORF">B0T19DRAFT_440188</name>
</gene>
<feature type="compositionally biased region" description="Polar residues" evidence="1">
    <location>
        <begin position="212"/>
        <end position="226"/>
    </location>
</feature>
<evidence type="ECO:0000256" key="1">
    <source>
        <dbReference type="SAM" id="MobiDB-lite"/>
    </source>
</evidence>
<evidence type="ECO:0000313" key="3">
    <source>
        <dbReference type="Proteomes" id="UP001286456"/>
    </source>
</evidence>
<feature type="compositionally biased region" description="Polar residues" evidence="1">
    <location>
        <begin position="283"/>
        <end position="298"/>
    </location>
</feature>
<organism evidence="2 3">
    <name type="scientific">Cercophora scortea</name>
    <dbReference type="NCBI Taxonomy" id="314031"/>
    <lineage>
        <taxon>Eukaryota</taxon>
        <taxon>Fungi</taxon>
        <taxon>Dikarya</taxon>
        <taxon>Ascomycota</taxon>
        <taxon>Pezizomycotina</taxon>
        <taxon>Sordariomycetes</taxon>
        <taxon>Sordariomycetidae</taxon>
        <taxon>Sordariales</taxon>
        <taxon>Lasiosphaeriaceae</taxon>
        <taxon>Cercophora</taxon>
    </lineage>
</organism>
<name>A0AAE0IZJ8_9PEZI</name>
<sequence>MAAFSPRNSPLPPLPPAPPPPMAIPRRRPVAASPASPPAPGPIATLGLQGPSPLLSPAESFSSLLSAYSNHTSDSTPRSSTNSTNDTLDSKDSSLAVSPNLAAQDQDDGSNSKSSIAGRPAWLSGQDAGPIPGPAPADEGFRPPPPIKDPQHQRPQTPSKSTDTGAGAVAGGRTAPSLSDASPPTEQIWRRRSLKSEKNLAVPELKLVISHGSTAASAQNSSQFQFGSAPAAPAPVPVAKPRAAPLPRSSNALPGRNIRPVARQPVNPAPAAEGEEGDMGQGLSKSKTKANGLSSRSPDQAEGPPVAKEPQTTSQTVAAAPPNPLKSLPSVPGLRSPVARLPTPEYDRSDLKSAIADIVVSPVSPVSSPDLPSEAKSVVQRKAVGATSNSGLAVRPRMGLPFSPAANRERAANSNSNANANPNPNANAANATANANANASTENIPPPFSARTSPPRPGTTSPVARTGDSPRGAGGAGAGPGFGAGPSAAYRRDPAGPVRLPVSKQRAQLNARNYSTVSETGSAESAESDDTVIPRPPQDVNLNINTKINNSNRSTPPPPLQAPAEQEQETTDNPGAALFPRNWYKTPPGGAYEVMDAQPLNDRHFRCLTNHRYMTTNRQRYNPIACRACGAKDRNAECFICSGCHLNICGRCNATLRRCKGDLHQVLQLLREKPAGDDGQERTATMTQAGYYGGGGLQPLME</sequence>
<feature type="region of interest" description="Disordered" evidence="1">
    <location>
        <begin position="1"/>
        <end position="200"/>
    </location>
</feature>
<dbReference type="EMBL" id="JAUEPO010000002">
    <property type="protein sequence ID" value="KAK3333426.1"/>
    <property type="molecule type" value="Genomic_DNA"/>
</dbReference>
<feature type="compositionally biased region" description="Low complexity" evidence="1">
    <location>
        <begin position="360"/>
        <end position="369"/>
    </location>
</feature>